<protein>
    <submittedName>
        <fullName evidence="2">FAD-dependent oxidoreductase</fullName>
    </submittedName>
</protein>
<sequence>MQKAGIAYDLFEADEVLGGNLRTERRGSYLLETGPNSLQLSDELRDLLTDLNLTTEIQETAAVSANRYILRDGRYHRLPASPPALLTSGFFGFKAKLNLLREFVRPAAPINTQETLGAFFGGALGLKSWIMPSIHSSPVFTPATRNSCCCTKLSRNSRPWSKRTDRCCAAWPNRAVPADGARFFRCAAASKRWP</sequence>
<dbReference type="Proteomes" id="UP000516093">
    <property type="component" value="Chromosome"/>
</dbReference>
<dbReference type="AlphaFoldDB" id="A0A7H0GRW2"/>
<dbReference type="GO" id="GO:0016491">
    <property type="term" value="F:oxidoreductase activity"/>
    <property type="evidence" value="ECO:0007669"/>
    <property type="project" value="InterPro"/>
</dbReference>
<evidence type="ECO:0000259" key="1">
    <source>
        <dbReference type="Pfam" id="PF01593"/>
    </source>
</evidence>
<feature type="domain" description="Amine oxidase" evidence="1">
    <location>
        <begin position="2"/>
        <end position="101"/>
    </location>
</feature>
<proteinExistence type="predicted"/>
<dbReference type="Gene3D" id="3.50.50.60">
    <property type="entry name" value="FAD/NAD(P)-binding domain"/>
    <property type="match status" value="1"/>
</dbReference>
<dbReference type="SUPFAM" id="SSF51905">
    <property type="entry name" value="FAD/NAD(P)-binding domain"/>
    <property type="match status" value="1"/>
</dbReference>
<reference evidence="2 3" key="1">
    <citation type="submission" date="2020-08" db="EMBL/GenBank/DDBJ databases">
        <title>Genome sequence of Hymenobacter qilianensis JCM 19763T.</title>
        <authorList>
            <person name="Hyun D.-W."/>
            <person name="Bae J.-W."/>
        </authorList>
    </citation>
    <scope>NUCLEOTIDE SEQUENCE [LARGE SCALE GENOMIC DNA]</scope>
    <source>
        <strain evidence="2 3">JCM 19763</strain>
    </source>
</reference>
<dbReference type="KEGG" id="hqi:H9L05_12955"/>
<accession>A0A7H0GRW2</accession>
<name>A0A7H0GRW2_9BACT</name>
<evidence type="ECO:0000313" key="3">
    <source>
        <dbReference type="Proteomes" id="UP000516093"/>
    </source>
</evidence>
<dbReference type="InterPro" id="IPR002937">
    <property type="entry name" value="Amino_oxidase"/>
</dbReference>
<dbReference type="Gene3D" id="3.90.660.20">
    <property type="entry name" value="Protoporphyrinogen oxidase, mitochondrial, domain 2"/>
    <property type="match status" value="1"/>
</dbReference>
<dbReference type="EMBL" id="CP060784">
    <property type="protein sequence ID" value="QNP51028.1"/>
    <property type="molecule type" value="Genomic_DNA"/>
</dbReference>
<dbReference type="Pfam" id="PF01593">
    <property type="entry name" value="Amino_oxidase"/>
    <property type="match status" value="1"/>
</dbReference>
<organism evidence="2 3">
    <name type="scientific">Hymenobacter qilianensis</name>
    <dbReference type="NCBI Taxonomy" id="1385715"/>
    <lineage>
        <taxon>Bacteria</taxon>
        <taxon>Pseudomonadati</taxon>
        <taxon>Bacteroidota</taxon>
        <taxon>Cytophagia</taxon>
        <taxon>Cytophagales</taxon>
        <taxon>Hymenobacteraceae</taxon>
        <taxon>Hymenobacter</taxon>
    </lineage>
</organism>
<dbReference type="InterPro" id="IPR036188">
    <property type="entry name" value="FAD/NAD-bd_sf"/>
</dbReference>
<gene>
    <name evidence="2" type="ORF">H9L05_12955</name>
</gene>
<keyword evidence="3" id="KW-1185">Reference proteome</keyword>
<evidence type="ECO:0000313" key="2">
    <source>
        <dbReference type="EMBL" id="QNP51028.1"/>
    </source>
</evidence>
<dbReference type="Gene3D" id="1.10.3110.10">
    <property type="entry name" value="protoporphyrinogen ix oxidase, domain 3"/>
    <property type="match status" value="1"/>
</dbReference>